<comment type="caution">
    <text evidence="2">The sequence shown here is derived from an EMBL/GenBank/DDBJ whole genome shotgun (WGS) entry which is preliminary data.</text>
</comment>
<feature type="compositionally biased region" description="Low complexity" evidence="1">
    <location>
        <begin position="306"/>
        <end position="317"/>
    </location>
</feature>
<feature type="region of interest" description="Disordered" evidence="1">
    <location>
        <begin position="1"/>
        <end position="37"/>
    </location>
</feature>
<feature type="compositionally biased region" description="Low complexity" evidence="1">
    <location>
        <begin position="334"/>
        <end position="343"/>
    </location>
</feature>
<feature type="compositionally biased region" description="Gly residues" evidence="1">
    <location>
        <begin position="357"/>
        <end position="367"/>
    </location>
</feature>
<reference evidence="3" key="1">
    <citation type="journal article" date="2019" name="Int. J. Syst. Evol. Microbiol.">
        <title>The Global Catalogue of Microorganisms (GCM) 10K type strain sequencing project: providing services to taxonomists for standard genome sequencing and annotation.</title>
        <authorList>
            <consortium name="The Broad Institute Genomics Platform"/>
            <consortium name="The Broad Institute Genome Sequencing Center for Infectious Disease"/>
            <person name="Wu L."/>
            <person name="Ma J."/>
        </authorList>
    </citation>
    <scope>NUCLEOTIDE SEQUENCE [LARGE SCALE GENOMIC DNA]</scope>
    <source>
        <strain evidence="3">CGMCC 4.7643</strain>
    </source>
</reference>
<keyword evidence="3" id="KW-1185">Reference proteome</keyword>
<evidence type="ECO:0000256" key="1">
    <source>
        <dbReference type="SAM" id="MobiDB-lite"/>
    </source>
</evidence>
<accession>A0ABW5GHA0</accession>
<feature type="region of interest" description="Disordered" evidence="1">
    <location>
        <begin position="301"/>
        <end position="401"/>
    </location>
</feature>
<sequence>MTGMAEVPRRAGALAPAHPTPPAPASRVHGPRPWAAPLPRPAARILLAGGLTVAGWLLGAALSHSTASADELPAPSGDATVTAAHPAAKRAHGEHRSSPSTTDSPRQESGSGKSDTTRSVSSHATVTAQRNSVEAPVPPPPAAPTTPVPVATAPPTTTPASHSPRVTEPEPGAPGPAVREDPAAAAPEADGSEPEDTPSVQSRQGPGLLGGLVGGLVGIVRDTLGGVVGTLTGTTGAVLAPPALMPPSCPSGPIARPPLGDILDPVFSGGGTSGSGEVVAIKPDLRLTVPGVPLPLAPQPVPAPAPVSSATPAAVPSKHPAPLTPAPQASEWHPATPETAPAAPDRPRDHGTHARTDGGGGGGGGLPGTPNAPVLAPSAGVSTSHDNSGARQPLAVHPHEATVTQLRLIGVSRDHAADGAGREAALPATSPD</sequence>
<dbReference type="EMBL" id="JBHUKU010000008">
    <property type="protein sequence ID" value="MFD2460362.1"/>
    <property type="molecule type" value="Genomic_DNA"/>
</dbReference>
<dbReference type="Proteomes" id="UP001597419">
    <property type="component" value="Unassembled WGS sequence"/>
</dbReference>
<proteinExistence type="predicted"/>
<feature type="region of interest" description="Disordered" evidence="1">
    <location>
        <begin position="65"/>
        <end position="207"/>
    </location>
</feature>
<organism evidence="2 3">
    <name type="scientific">Amycolatopsis samaneae</name>
    <dbReference type="NCBI Taxonomy" id="664691"/>
    <lineage>
        <taxon>Bacteria</taxon>
        <taxon>Bacillati</taxon>
        <taxon>Actinomycetota</taxon>
        <taxon>Actinomycetes</taxon>
        <taxon>Pseudonocardiales</taxon>
        <taxon>Pseudonocardiaceae</taxon>
        <taxon>Amycolatopsis</taxon>
    </lineage>
</organism>
<feature type="compositionally biased region" description="Polar residues" evidence="1">
    <location>
        <begin position="380"/>
        <end position="390"/>
    </location>
</feature>
<evidence type="ECO:0000313" key="3">
    <source>
        <dbReference type="Proteomes" id="UP001597419"/>
    </source>
</evidence>
<feature type="compositionally biased region" description="Low complexity" evidence="1">
    <location>
        <begin position="148"/>
        <end position="160"/>
    </location>
</feature>
<feature type="compositionally biased region" description="Pro residues" evidence="1">
    <location>
        <begin position="136"/>
        <end position="147"/>
    </location>
</feature>
<feature type="compositionally biased region" description="Basic and acidic residues" evidence="1">
    <location>
        <begin position="345"/>
        <end position="356"/>
    </location>
</feature>
<evidence type="ECO:0000313" key="2">
    <source>
        <dbReference type="EMBL" id="MFD2460362.1"/>
    </source>
</evidence>
<name>A0ABW5GHA0_9PSEU</name>
<dbReference type="RefSeq" id="WP_345397835.1">
    <property type="nucleotide sequence ID" value="NZ_BAABHG010000009.1"/>
</dbReference>
<gene>
    <name evidence="2" type="ORF">ACFSYJ_17270</name>
</gene>
<protein>
    <submittedName>
        <fullName evidence="2">Uncharacterized protein</fullName>
    </submittedName>
</protein>
<feature type="compositionally biased region" description="Polar residues" evidence="1">
    <location>
        <begin position="98"/>
        <end position="132"/>
    </location>
</feature>